<feature type="region of interest" description="Disordered" evidence="1">
    <location>
        <begin position="766"/>
        <end position="789"/>
    </location>
</feature>
<accession>A0A922NNL6</accession>
<feature type="compositionally biased region" description="Polar residues" evidence="1">
    <location>
        <begin position="169"/>
        <end position="189"/>
    </location>
</feature>
<feature type="region of interest" description="Disordered" evidence="1">
    <location>
        <begin position="401"/>
        <end position="420"/>
    </location>
</feature>
<feature type="compositionally biased region" description="Pro residues" evidence="1">
    <location>
        <begin position="773"/>
        <end position="785"/>
    </location>
</feature>
<sequence>MAAPNRSFAARIASLTSNSSRMESWDDGDFDDRSDGLLFKNSTVHSLSSRMSVRSESESQDDWQFLITPDDRATNTSAITTAAKQAGIPIPTSVPPSALLGGSIKRLGKKRSSKKMAVDDDWGNDLELPANASEGLKLKPPVPRSDADDQDDDFDWGEGSLGIRFAGTRQATRGARSSSIGAMSPSLGSCMTMESEEDDLGGLVLPTEPMDFSARLERLKKAEPQQALAPQPAPQPAPAPTTEPSLLPPAQIREQPTSAPPPTSFPLGDPPTSPRLPRSPKSPTSPLSPRSSGSPRSPKSPPSARRLFSPTHSPKAVSPKSKPADEEDDFENGIELGRGGILDSHKLTLNKHIILKKPATKGTAPHAARPATTITFTDRPTTSRIPRPLPSIASRTRLTPVYESGAPSNNPTRTMPTTTSAQLLRAKRSAPLLRNSAVSQQPRMPFLPAGANASQSHHVMAKSSSQVHLRRDSDPRRPHSPSMRSYSRSSAHQNENAARPGVRRELAPSALARHPPPKKLTQPQRKRNFGDGHELDLFDDLPTSATKEKQFEKAPRNVASNKTLRQQSSNSRMAMADRMATPMPQTPRSPPKMDHTPRFARDTAASRNAREQRLAGTRSRGEGTITQRPISWAAQVAARSPHTSPTSQRKKGTGQKPHLIRQMTQPYTHSTALHHHFPAPTDHYVDEKGMIYNPNLQRWEGNEEALVSFSHPNTSTTTLALTTASTPTFAPPGNQMSRGHDRSQSISHVALSSIHANNAHRSFSARAAKLAQPPAPQPAPSPPRPALISQISVPRNVKYEGRMVFDPVKMTWLKAPRINNDMGPPSEVDEDEDPFAGLDDLKDNESVVGGNGMSGTGTPNPEDPTFVGEEFDVGPGFIRRQRDEEAIWRRRVEGWVGGLRDSGEHRGGWRWAIRDLAASASAGGFAF</sequence>
<keyword evidence="3" id="KW-1185">Reference proteome</keyword>
<organism evidence="2 3">
    <name type="scientific">Pyrenophora tritici-repentis</name>
    <dbReference type="NCBI Taxonomy" id="45151"/>
    <lineage>
        <taxon>Eukaryota</taxon>
        <taxon>Fungi</taxon>
        <taxon>Dikarya</taxon>
        <taxon>Ascomycota</taxon>
        <taxon>Pezizomycotina</taxon>
        <taxon>Dothideomycetes</taxon>
        <taxon>Pleosporomycetidae</taxon>
        <taxon>Pleosporales</taxon>
        <taxon>Pleosporineae</taxon>
        <taxon>Pleosporaceae</taxon>
        <taxon>Pyrenophora</taxon>
    </lineage>
</organism>
<dbReference type="PANTHER" id="PTHR35140">
    <property type="entry name" value="MITOTIC CHECK POINT PROTEIN BFA1"/>
    <property type="match status" value="1"/>
</dbReference>
<evidence type="ECO:0008006" key="4">
    <source>
        <dbReference type="Google" id="ProtNLM"/>
    </source>
</evidence>
<dbReference type="GO" id="GO:0031578">
    <property type="term" value="P:mitotic spindle orientation checkpoint signaling"/>
    <property type="evidence" value="ECO:0007669"/>
    <property type="project" value="TreeGrafter"/>
</dbReference>
<proteinExistence type="predicted"/>
<feature type="region of interest" description="Disordered" evidence="1">
    <location>
        <begin position="132"/>
        <end position="332"/>
    </location>
</feature>
<dbReference type="EMBL" id="NRDI02000004">
    <property type="protein sequence ID" value="KAI1517276.1"/>
    <property type="molecule type" value="Genomic_DNA"/>
</dbReference>
<dbReference type="OMA" id="DWGEGSL"/>
<dbReference type="InterPro" id="IPR034586">
    <property type="entry name" value="Bfa1/Byr4"/>
</dbReference>
<dbReference type="PANTHER" id="PTHR35140:SF1">
    <property type="entry name" value="MITOTIC CHECK POINT PROTEIN BFA1"/>
    <property type="match status" value="1"/>
</dbReference>
<feature type="compositionally biased region" description="Polar residues" evidence="1">
    <location>
        <begin position="406"/>
        <end position="420"/>
    </location>
</feature>
<name>A0A922NNL6_9PLEO</name>
<feature type="compositionally biased region" description="Basic and acidic residues" evidence="1">
    <location>
        <begin position="591"/>
        <end position="601"/>
    </location>
</feature>
<reference evidence="3" key="1">
    <citation type="journal article" date="2022" name="Microb. Genom.">
        <title>A global pangenome for the wheat fungal pathogen Pyrenophora tritici-repentis and prediction of effector protein structural homology.</title>
        <authorList>
            <person name="Moolhuijzen P.M."/>
            <person name="See P.T."/>
            <person name="Shi G."/>
            <person name="Powell H.R."/>
            <person name="Cockram J."/>
            <person name="Jorgensen L.N."/>
            <person name="Benslimane H."/>
            <person name="Strelkov S.E."/>
            <person name="Turner J."/>
            <person name="Liu Z."/>
            <person name="Moffat C.S."/>
        </authorList>
    </citation>
    <scope>NUCLEOTIDE SEQUENCE [LARGE SCALE GENOMIC DNA]</scope>
</reference>
<feature type="compositionally biased region" description="Pro residues" evidence="1">
    <location>
        <begin position="258"/>
        <end position="274"/>
    </location>
</feature>
<feature type="compositionally biased region" description="Basic and acidic residues" evidence="1">
    <location>
        <begin position="546"/>
        <end position="555"/>
    </location>
</feature>
<feature type="compositionally biased region" description="Low complexity" evidence="1">
    <location>
        <begin position="275"/>
        <end position="297"/>
    </location>
</feature>
<evidence type="ECO:0000256" key="1">
    <source>
        <dbReference type="SAM" id="MobiDB-lite"/>
    </source>
</evidence>
<gene>
    <name evidence="2" type="ORF">Ptr86124_004213</name>
</gene>
<feature type="compositionally biased region" description="Basic and acidic residues" evidence="1">
    <location>
        <begin position="214"/>
        <end position="223"/>
    </location>
</feature>
<dbReference type="GO" id="GO:0005096">
    <property type="term" value="F:GTPase activator activity"/>
    <property type="evidence" value="ECO:0007669"/>
    <property type="project" value="InterPro"/>
</dbReference>
<feature type="region of interest" description="Disordered" evidence="1">
    <location>
        <begin position="438"/>
        <end position="657"/>
    </location>
</feature>
<comment type="caution">
    <text evidence="2">The sequence shown here is derived from an EMBL/GenBank/DDBJ whole genome shotgun (WGS) entry which is preliminary data.</text>
</comment>
<evidence type="ECO:0000313" key="2">
    <source>
        <dbReference type="EMBL" id="KAI1517276.1"/>
    </source>
</evidence>
<evidence type="ECO:0000313" key="3">
    <source>
        <dbReference type="Proteomes" id="UP000249757"/>
    </source>
</evidence>
<dbReference type="AlphaFoldDB" id="A0A922NNL6"/>
<feature type="compositionally biased region" description="Polar residues" evidence="1">
    <location>
        <begin position="452"/>
        <end position="467"/>
    </location>
</feature>
<dbReference type="GO" id="GO:1990334">
    <property type="term" value="C:Bfa1-Bub2 complex"/>
    <property type="evidence" value="ECO:0007669"/>
    <property type="project" value="InterPro"/>
</dbReference>
<feature type="compositionally biased region" description="Pro residues" evidence="1">
    <location>
        <begin position="231"/>
        <end position="241"/>
    </location>
</feature>
<feature type="compositionally biased region" description="Low complexity" evidence="1">
    <location>
        <begin position="480"/>
        <end position="490"/>
    </location>
</feature>
<protein>
    <recommendedName>
        <fullName evidence="4">Cytokinesis regulator</fullName>
    </recommendedName>
</protein>
<dbReference type="Proteomes" id="UP000249757">
    <property type="component" value="Unassembled WGS sequence"/>
</dbReference>
<dbReference type="GO" id="GO:0044732">
    <property type="term" value="C:mitotic spindle pole body"/>
    <property type="evidence" value="ECO:0007669"/>
    <property type="project" value="TreeGrafter"/>
</dbReference>
<dbReference type="OrthoDB" id="19159at2759"/>
<feature type="compositionally biased region" description="Polar residues" evidence="1">
    <location>
        <begin position="558"/>
        <end position="572"/>
    </location>
</feature>